<dbReference type="Gene3D" id="3.90.580.10">
    <property type="entry name" value="Zinc finger, CHC2-type domain"/>
    <property type="match status" value="1"/>
</dbReference>
<evidence type="ECO:0000313" key="5">
    <source>
        <dbReference type="EMBL" id="SIT97973.1"/>
    </source>
</evidence>
<gene>
    <name evidence="5" type="ORF">SAMN05660493_02704</name>
</gene>
<dbReference type="PANTHER" id="PTHR30313">
    <property type="entry name" value="DNA PRIMASE"/>
    <property type="match status" value="1"/>
</dbReference>
<keyword evidence="1" id="KW-0479">Metal-binding</keyword>
<dbReference type="STRING" id="1121284.SAMN05660493_02704"/>
<dbReference type="InterPro" id="IPR050219">
    <property type="entry name" value="DnaG_primase"/>
</dbReference>
<dbReference type="InterPro" id="IPR002694">
    <property type="entry name" value="Znf_CHC2"/>
</dbReference>
<organism evidence="5 6">
    <name type="scientific">Epilithonimonas bovis DSM 19482</name>
    <dbReference type="NCBI Taxonomy" id="1121284"/>
    <lineage>
        <taxon>Bacteria</taxon>
        <taxon>Pseudomonadati</taxon>
        <taxon>Bacteroidota</taxon>
        <taxon>Flavobacteriia</taxon>
        <taxon>Flavobacteriales</taxon>
        <taxon>Weeksellaceae</taxon>
        <taxon>Chryseobacterium group</taxon>
        <taxon>Epilithonimonas</taxon>
    </lineage>
</organism>
<keyword evidence="2" id="KW-0863">Zinc-finger</keyword>
<dbReference type="AlphaFoldDB" id="A0A1U7Q0J2"/>
<proteinExistence type="predicted"/>
<dbReference type="SUPFAM" id="SSF56731">
    <property type="entry name" value="DNA primase core"/>
    <property type="match status" value="1"/>
</dbReference>
<dbReference type="SUPFAM" id="SSF57783">
    <property type="entry name" value="Zinc beta-ribbon"/>
    <property type="match status" value="1"/>
</dbReference>
<evidence type="ECO:0000256" key="3">
    <source>
        <dbReference type="ARBA" id="ARBA00022833"/>
    </source>
</evidence>
<evidence type="ECO:0000256" key="1">
    <source>
        <dbReference type="ARBA" id="ARBA00022723"/>
    </source>
</evidence>
<dbReference type="Gene3D" id="3.40.1360.10">
    <property type="match status" value="1"/>
</dbReference>
<dbReference type="GO" id="GO:0006269">
    <property type="term" value="P:DNA replication, synthesis of primer"/>
    <property type="evidence" value="ECO:0007669"/>
    <property type="project" value="TreeGrafter"/>
</dbReference>
<keyword evidence="6" id="KW-1185">Reference proteome</keyword>
<dbReference type="GO" id="GO:0003899">
    <property type="term" value="F:DNA-directed RNA polymerase activity"/>
    <property type="evidence" value="ECO:0007669"/>
    <property type="project" value="InterPro"/>
</dbReference>
<evidence type="ECO:0000313" key="6">
    <source>
        <dbReference type="Proteomes" id="UP000187261"/>
    </source>
</evidence>
<keyword evidence="3" id="KW-0862">Zinc</keyword>
<dbReference type="PANTHER" id="PTHR30313:SF2">
    <property type="entry name" value="DNA PRIMASE"/>
    <property type="match status" value="1"/>
</dbReference>
<dbReference type="InterPro" id="IPR036977">
    <property type="entry name" value="DNA_primase_Znf_CHC2"/>
</dbReference>
<accession>A0A1U7Q0J2</accession>
<protein>
    <submittedName>
        <fullName evidence="5">CHC2 zinc finger</fullName>
    </submittedName>
</protein>
<dbReference type="SMART" id="SM00400">
    <property type="entry name" value="ZnF_CHCC"/>
    <property type="match status" value="1"/>
</dbReference>
<dbReference type="RefSeq" id="WP_076784085.1">
    <property type="nucleotide sequence ID" value="NZ_FTPU01000036.1"/>
</dbReference>
<reference evidence="6" key="1">
    <citation type="submission" date="2016-10" db="EMBL/GenBank/DDBJ databases">
        <authorList>
            <person name="Varghese N."/>
            <person name="Submissions S."/>
        </authorList>
    </citation>
    <scope>NUCLEOTIDE SEQUENCE [LARGE SCALE GENOMIC DNA]</scope>
    <source>
        <strain evidence="6">DSM 19482</strain>
    </source>
</reference>
<dbReference type="Pfam" id="PF13155">
    <property type="entry name" value="Toprim_2"/>
    <property type="match status" value="1"/>
</dbReference>
<dbReference type="OrthoDB" id="8536512at2"/>
<dbReference type="GO" id="GO:0005737">
    <property type="term" value="C:cytoplasm"/>
    <property type="evidence" value="ECO:0007669"/>
    <property type="project" value="TreeGrafter"/>
</dbReference>
<dbReference type="GO" id="GO:0008270">
    <property type="term" value="F:zinc ion binding"/>
    <property type="evidence" value="ECO:0007669"/>
    <property type="project" value="UniProtKB-KW"/>
</dbReference>
<feature type="domain" description="Zinc finger CHC2-type" evidence="4">
    <location>
        <begin position="35"/>
        <end position="84"/>
    </location>
</feature>
<sequence>MNAKKINLVKIEEILASLGHFPSKISGDDVWFFNPFSEEKNSSFKISRSKNVWYLFSEGTGGGNIDFIMKYFNCTISEAIKWAFEQSFFSFHQREDNVSNLESKKYKIISVLDKISNKNLIEYLQKRKVFRQSEKLEEVHYEVENNKNEIKKFYGIAFKNNSENSFEISSPYWKGCLGKKDISLIKNNSKNVVVFEAFFDYLSFLELNLFEEKKSDYLILNSVSLLKKSFDFLAAYSNIYLLLDNDLAGDKCTRNIIEFFPEAKDIRVKVLGNFKDVNDLLINSI</sequence>
<evidence type="ECO:0000256" key="2">
    <source>
        <dbReference type="ARBA" id="ARBA00022771"/>
    </source>
</evidence>
<dbReference type="Proteomes" id="UP000187261">
    <property type="component" value="Unassembled WGS sequence"/>
</dbReference>
<dbReference type="GO" id="GO:0003677">
    <property type="term" value="F:DNA binding"/>
    <property type="evidence" value="ECO:0007669"/>
    <property type="project" value="InterPro"/>
</dbReference>
<name>A0A1U7Q0J2_9FLAO</name>
<evidence type="ECO:0000259" key="4">
    <source>
        <dbReference type="SMART" id="SM00400"/>
    </source>
</evidence>
<dbReference type="EMBL" id="FTPU01000036">
    <property type="protein sequence ID" value="SIT97973.1"/>
    <property type="molecule type" value="Genomic_DNA"/>
</dbReference>
<dbReference type="Pfam" id="PF01807">
    <property type="entry name" value="Zn_ribbon_DnaG"/>
    <property type="match status" value="1"/>
</dbReference>